<proteinExistence type="predicted"/>
<feature type="chain" id="PRO_5015187341" description="Celp0028 effector like protein" evidence="1">
    <location>
        <begin position="18"/>
        <end position="238"/>
    </location>
</feature>
<name>A0A2P5HR81_DIAHE</name>
<keyword evidence="1" id="KW-0732">Signal</keyword>
<evidence type="ECO:0000256" key="1">
    <source>
        <dbReference type="SAM" id="SignalP"/>
    </source>
</evidence>
<reference evidence="2" key="1">
    <citation type="submission" date="2017-09" db="EMBL/GenBank/DDBJ databases">
        <title>Polyketide synthases of a Diaporthe helianthi virulent isolate.</title>
        <authorList>
            <person name="Baroncelli R."/>
        </authorList>
    </citation>
    <scope>NUCLEOTIDE SEQUENCE [LARGE SCALE GENOMIC DNA]</scope>
    <source>
        <strain evidence="2">7/96</strain>
    </source>
</reference>
<evidence type="ECO:0008006" key="4">
    <source>
        <dbReference type="Google" id="ProtNLM"/>
    </source>
</evidence>
<dbReference type="EMBL" id="MAVT02000936">
    <property type="protein sequence ID" value="POS72739.1"/>
    <property type="molecule type" value="Genomic_DNA"/>
</dbReference>
<keyword evidence="3" id="KW-1185">Reference proteome</keyword>
<dbReference type="SUPFAM" id="SSF56973">
    <property type="entry name" value="Aerolisin/ETX pore-forming domain"/>
    <property type="match status" value="1"/>
</dbReference>
<comment type="caution">
    <text evidence="2">The sequence shown here is derived from an EMBL/GenBank/DDBJ whole genome shotgun (WGS) entry which is preliminary data.</text>
</comment>
<gene>
    <name evidence="2" type="ORF">DHEL01_v208861</name>
</gene>
<evidence type="ECO:0000313" key="2">
    <source>
        <dbReference type="EMBL" id="POS72739.1"/>
    </source>
</evidence>
<dbReference type="OrthoDB" id="4831122at2759"/>
<accession>A0A2P5HR81</accession>
<sequence>MYLTPVAILSLLGVAQALAPPRILAFDDVIVPSEDGSSYSVMKDYEYGIQKSKREMLDKRSNHGPPSIPSVGALDKRCVENTEVQVLTDANFNNWDVAMSPVVSNTGSFMATVSVSKGYEVGNSISVTQSSSWKIIPEVLELSYSITSTTTWTTTDTETFTFWVPPGQHGLVVSQPYVRRLTGNLVTGCNDSPSYEPFTSDSYSSQTYNSMNWVKGPIILCNSTMYPIPFCNGEGIHK</sequence>
<protein>
    <recommendedName>
        <fullName evidence="4">Celp0028 effector like protein</fullName>
    </recommendedName>
</protein>
<organism evidence="2 3">
    <name type="scientific">Diaporthe helianthi</name>
    <dbReference type="NCBI Taxonomy" id="158607"/>
    <lineage>
        <taxon>Eukaryota</taxon>
        <taxon>Fungi</taxon>
        <taxon>Dikarya</taxon>
        <taxon>Ascomycota</taxon>
        <taxon>Pezizomycotina</taxon>
        <taxon>Sordariomycetes</taxon>
        <taxon>Sordariomycetidae</taxon>
        <taxon>Diaporthales</taxon>
        <taxon>Diaporthaceae</taxon>
        <taxon>Diaporthe</taxon>
    </lineage>
</organism>
<dbReference type="InParanoid" id="A0A2P5HR81"/>
<dbReference type="AlphaFoldDB" id="A0A2P5HR81"/>
<evidence type="ECO:0000313" key="3">
    <source>
        <dbReference type="Proteomes" id="UP000094444"/>
    </source>
</evidence>
<dbReference type="Proteomes" id="UP000094444">
    <property type="component" value="Unassembled WGS sequence"/>
</dbReference>
<feature type="signal peptide" evidence="1">
    <location>
        <begin position="1"/>
        <end position="17"/>
    </location>
</feature>